<evidence type="ECO:0000313" key="2">
    <source>
        <dbReference type="Proteomes" id="UP000772434"/>
    </source>
</evidence>
<proteinExistence type="predicted"/>
<dbReference type="Proteomes" id="UP000772434">
    <property type="component" value="Unassembled WGS sequence"/>
</dbReference>
<comment type="caution">
    <text evidence="1">The sequence shown here is derived from an EMBL/GenBank/DDBJ whole genome shotgun (WGS) entry which is preliminary data.</text>
</comment>
<accession>A0A9P5TW90</accession>
<evidence type="ECO:0000313" key="1">
    <source>
        <dbReference type="EMBL" id="KAF9016435.1"/>
    </source>
</evidence>
<sequence>MTVSSTERCFGQSPEFHELNASLLLDLYYKFCSYYSASATTSSVTSFCNGGTSFIRPKLLFFFVQWLVHGEDVIQVKRIPLCIPKRQMLKRSETNFIFVHHHFLLVKSKPTFPFCLLLTLVSASVLSAFVHPFQRVISLRAEMHILSSRCFINRV</sequence>
<gene>
    <name evidence="1" type="ORF">BDP27DRAFT_234835</name>
</gene>
<reference evidence="1" key="1">
    <citation type="submission" date="2020-11" db="EMBL/GenBank/DDBJ databases">
        <authorList>
            <consortium name="DOE Joint Genome Institute"/>
            <person name="Ahrendt S."/>
            <person name="Riley R."/>
            <person name="Andreopoulos W."/>
            <person name="Labutti K."/>
            <person name="Pangilinan J."/>
            <person name="Ruiz-Duenas F.J."/>
            <person name="Barrasa J.M."/>
            <person name="Sanchez-Garcia M."/>
            <person name="Camarero S."/>
            <person name="Miyauchi S."/>
            <person name="Serrano A."/>
            <person name="Linde D."/>
            <person name="Babiker R."/>
            <person name="Drula E."/>
            <person name="Ayuso-Fernandez I."/>
            <person name="Pacheco R."/>
            <person name="Padilla G."/>
            <person name="Ferreira P."/>
            <person name="Barriuso J."/>
            <person name="Kellner H."/>
            <person name="Castanera R."/>
            <person name="Alfaro M."/>
            <person name="Ramirez L."/>
            <person name="Pisabarro A.G."/>
            <person name="Kuo A."/>
            <person name="Tritt A."/>
            <person name="Lipzen A."/>
            <person name="He G."/>
            <person name="Yan M."/>
            <person name="Ng V."/>
            <person name="Cullen D."/>
            <person name="Martin F."/>
            <person name="Rosso M.-N."/>
            <person name="Henrissat B."/>
            <person name="Hibbett D."/>
            <person name="Martinez A.T."/>
            <person name="Grigoriev I.V."/>
        </authorList>
    </citation>
    <scope>NUCLEOTIDE SEQUENCE</scope>
    <source>
        <strain evidence="1">AH 40177</strain>
    </source>
</reference>
<keyword evidence="2" id="KW-1185">Reference proteome</keyword>
<name>A0A9P5TW90_9AGAR</name>
<dbReference type="EMBL" id="JADNRY010001445">
    <property type="protein sequence ID" value="KAF9016435.1"/>
    <property type="molecule type" value="Genomic_DNA"/>
</dbReference>
<protein>
    <submittedName>
        <fullName evidence="1">Uncharacterized protein</fullName>
    </submittedName>
</protein>
<dbReference type="AlphaFoldDB" id="A0A9P5TW90"/>
<organism evidence="1 2">
    <name type="scientific">Rhodocollybia butyracea</name>
    <dbReference type="NCBI Taxonomy" id="206335"/>
    <lineage>
        <taxon>Eukaryota</taxon>
        <taxon>Fungi</taxon>
        <taxon>Dikarya</taxon>
        <taxon>Basidiomycota</taxon>
        <taxon>Agaricomycotina</taxon>
        <taxon>Agaricomycetes</taxon>
        <taxon>Agaricomycetidae</taxon>
        <taxon>Agaricales</taxon>
        <taxon>Marasmiineae</taxon>
        <taxon>Omphalotaceae</taxon>
        <taxon>Rhodocollybia</taxon>
    </lineage>
</organism>